<dbReference type="EMBL" id="JABEZY010000008">
    <property type="protein sequence ID" value="MBA0743336.1"/>
    <property type="molecule type" value="Genomic_DNA"/>
</dbReference>
<accession>A0A7J9C4H6</accession>
<evidence type="ECO:0008006" key="3">
    <source>
        <dbReference type="Google" id="ProtNLM"/>
    </source>
</evidence>
<evidence type="ECO:0000313" key="1">
    <source>
        <dbReference type="EMBL" id="MBA0743336.1"/>
    </source>
</evidence>
<dbReference type="InterPro" id="IPR050863">
    <property type="entry name" value="CenT-Element_Derived"/>
</dbReference>
<sequence length="116" mass="13664">MEKIKDVLPQIRAKLENFGWKDIYNMDETCLFYHLREDHSRATKQLEGRKKDKERLTIVVCCNGDGLDKVPLWVIDFVRWFDARMTGRKVLLIVDNCLAHPKQLRFIIDVAFILAS</sequence>
<gene>
    <name evidence="1" type="ORF">Gogos_006029</name>
</gene>
<dbReference type="PANTHER" id="PTHR19303">
    <property type="entry name" value="TRANSPOSON"/>
    <property type="match status" value="1"/>
</dbReference>
<proteinExistence type="predicted"/>
<comment type="caution">
    <text evidence="1">The sequence shown here is derived from an EMBL/GenBank/DDBJ whole genome shotgun (WGS) entry which is preliminary data.</text>
</comment>
<name>A0A7J9C4H6_GOSGO</name>
<dbReference type="OrthoDB" id="999201at2759"/>
<dbReference type="Proteomes" id="UP000593579">
    <property type="component" value="Unassembled WGS sequence"/>
</dbReference>
<dbReference type="GO" id="GO:0003677">
    <property type="term" value="F:DNA binding"/>
    <property type="evidence" value="ECO:0007669"/>
    <property type="project" value="TreeGrafter"/>
</dbReference>
<dbReference type="AlphaFoldDB" id="A0A7J9C4H6"/>
<organism evidence="1 2">
    <name type="scientific">Gossypium gossypioides</name>
    <name type="common">Mexican cotton</name>
    <name type="synonym">Selera gossypioides</name>
    <dbReference type="NCBI Taxonomy" id="34282"/>
    <lineage>
        <taxon>Eukaryota</taxon>
        <taxon>Viridiplantae</taxon>
        <taxon>Streptophyta</taxon>
        <taxon>Embryophyta</taxon>
        <taxon>Tracheophyta</taxon>
        <taxon>Spermatophyta</taxon>
        <taxon>Magnoliopsida</taxon>
        <taxon>eudicotyledons</taxon>
        <taxon>Gunneridae</taxon>
        <taxon>Pentapetalae</taxon>
        <taxon>rosids</taxon>
        <taxon>malvids</taxon>
        <taxon>Malvales</taxon>
        <taxon>Malvaceae</taxon>
        <taxon>Malvoideae</taxon>
        <taxon>Gossypium</taxon>
    </lineage>
</organism>
<dbReference type="GO" id="GO:0005634">
    <property type="term" value="C:nucleus"/>
    <property type="evidence" value="ECO:0007669"/>
    <property type="project" value="TreeGrafter"/>
</dbReference>
<keyword evidence="2" id="KW-1185">Reference proteome</keyword>
<evidence type="ECO:0000313" key="2">
    <source>
        <dbReference type="Proteomes" id="UP000593579"/>
    </source>
</evidence>
<protein>
    <recommendedName>
        <fullName evidence="3">DDE-1 domain-containing protein</fullName>
    </recommendedName>
</protein>
<dbReference type="PANTHER" id="PTHR19303:SF73">
    <property type="entry name" value="PROTEIN PDC2"/>
    <property type="match status" value="1"/>
</dbReference>
<reference evidence="1 2" key="1">
    <citation type="journal article" date="2019" name="Genome Biol. Evol.">
        <title>Insights into the evolution of the New World diploid cottons (Gossypium, subgenus Houzingenia) based on genome sequencing.</title>
        <authorList>
            <person name="Grover C.E."/>
            <person name="Arick M.A. 2nd"/>
            <person name="Thrash A."/>
            <person name="Conover J.L."/>
            <person name="Sanders W.S."/>
            <person name="Peterson D.G."/>
            <person name="Frelichowski J.E."/>
            <person name="Scheffler J.A."/>
            <person name="Scheffler B.E."/>
            <person name="Wendel J.F."/>
        </authorList>
    </citation>
    <scope>NUCLEOTIDE SEQUENCE [LARGE SCALE GENOMIC DNA]</scope>
    <source>
        <strain evidence="1">5</strain>
        <tissue evidence="1">Leaf</tissue>
    </source>
</reference>